<dbReference type="PANTHER" id="PTHR42873:SF1">
    <property type="entry name" value="S-ADENOSYLMETHIONINE-DEPENDENT METHYLTRANSFERASE DOMAIN-CONTAINING PROTEIN"/>
    <property type="match status" value="1"/>
</dbReference>
<dbReference type="Proteomes" id="UP000005380">
    <property type="component" value="Chromosome"/>
</dbReference>
<dbReference type="InParanoid" id="W0DQA9"/>
<evidence type="ECO:0000256" key="7">
    <source>
        <dbReference type="ARBA" id="ARBA00038091"/>
    </source>
</evidence>
<keyword evidence="5 10" id="KW-0808">Transferase</keyword>
<dbReference type="GO" id="GO:0008168">
    <property type="term" value="F:methyltransferase activity"/>
    <property type="evidence" value="ECO:0007669"/>
    <property type="project" value="UniProtKB-KW"/>
</dbReference>
<dbReference type="Pfam" id="PF17785">
    <property type="entry name" value="PUA_3"/>
    <property type="match status" value="1"/>
</dbReference>
<dbReference type="SUPFAM" id="SSF53335">
    <property type="entry name" value="S-adenosyl-L-methionine-dependent methyltransferases"/>
    <property type="match status" value="1"/>
</dbReference>
<dbReference type="eggNOG" id="COG1092">
    <property type="taxonomic scope" value="Bacteria"/>
</dbReference>
<keyword evidence="2" id="KW-0963">Cytoplasm</keyword>
<dbReference type="EMBL" id="CP007030">
    <property type="protein sequence ID" value="AHF00647.1"/>
    <property type="molecule type" value="Genomic_DNA"/>
</dbReference>
<keyword evidence="3" id="KW-0698">rRNA processing</keyword>
<dbReference type="GO" id="GO:0032259">
    <property type="term" value="P:methylation"/>
    <property type="evidence" value="ECO:0007669"/>
    <property type="project" value="UniProtKB-KW"/>
</dbReference>
<dbReference type="SUPFAM" id="SSF88697">
    <property type="entry name" value="PUA domain-like"/>
    <property type="match status" value="1"/>
</dbReference>
<dbReference type="STRING" id="717772.THIAE_01685"/>
<evidence type="ECO:0000256" key="1">
    <source>
        <dbReference type="ARBA" id="ARBA00004496"/>
    </source>
</evidence>
<gene>
    <name evidence="10" type="ORF">THIAE_01685</name>
</gene>
<dbReference type="GO" id="GO:0003723">
    <property type="term" value="F:RNA binding"/>
    <property type="evidence" value="ECO:0007669"/>
    <property type="project" value="InterPro"/>
</dbReference>
<dbReference type="InterPro" id="IPR041532">
    <property type="entry name" value="RlmI-like_PUA"/>
</dbReference>
<keyword evidence="6" id="KW-0949">S-adenosyl-L-methionine</keyword>
<dbReference type="InterPro" id="IPR029063">
    <property type="entry name" value="SAM-dependent_MTases_sf"/>
</dbReference>
<dbReference type="CDD" id="cd11572">
    <property type="entry name" value="RlmI_M_like"/>
    <property type="match status" value="1"/>
</dbReference>
<dbReference type="InterPro" id="IPR019614">
    <property type="entry name" value="SAM-dep_methyl-trfase"/>
</dbReference>
<evidence type="ECO:0000313" key="10">
    <source>
        <dbReference type="EMBL" id="AHF00647.1"/>
    </source>
</evidence>
<organism evidence="10 11">
    <name type="scientific">Thiomicrospira aerophila AL3</name>
    <dbReference type="NCBI Taxonomy" id="717772"/>
    <lineage>
        <taxon>Bacteria</taxon>
        <taxon>Pseudomonadati</taxon>
        <taxon>Pseudomonadota</taxon>
        <taxon>Gammaproteobacteria</taxon>
        <taxon>Thiotrichales</taxon>
        <taxon>Piscirickettsiaceae</taxon>
        <taxon>Thiomicrospira</taxon>
    </lineage>
</organism>
<feature type="domain" description="S-adenosylmethionine-dependent methyltransferase" evidence="8">
    <location>
        <begin position="178"/>
        <end position="358"/>
    </location>
</feature>
<reference evidence="10 11" key="1">
    <citation type="submission" date="2013-12" db="EMBL/GenBank/DDBJ databases">
        <authorList>
            <consortium name="DOE Joint Genome Institute"/>
            <person name="Kappler U."/>
            <person name="Huntemann M."/>
            <person name="Han J."/>
            <person name="Chen A."/>
            <person name="Kyrpides N."/>
            <person name="Mavromatis K."/>
            <person name="Markowitz V."/>
            <person name="Palaniappan K."/>
            <person name="Ivanova N."/>
            <person name="Schaumberg A."/>
            <person name="Pati A."/>
            <person name="Liolios K."/>
            <person name="Nordberg H.P."/>
            <person name="Cantor M.N."/>
            <person name="Hua S.X."/>
            <person name="Woyke T."/>
        </authorList>
    </citation>
    <scope>NUCLEOTIDE SEQUENCE [LARGE SCALE GENOMIC DNA]</scope>
    <source>
        <strain evidence="11">AL2</strain>
    </source>
</reference>
<accession>W0DQA9</accession>
<evidence type="ECO:0000256" key="3">
    <source>
        <dbReference type="ARBA" id="ARBA00022552"/>
    </source>
</evidence>
<comment type="subcellular location">
    <subcellularLocation>
        <location evidence="1">Cytoplasm</location>
    </subcellularLocation>
</comment>
<evidence type="ECO:0000259" key="9">
    <source>
        <dbReference type="Pfam" id="PF17785"/>
    </source>
</evidence>
<dbReference type="PROSITE" id="PS50890">
    <property type="entry name" value="PUA"/>
    <property type="match status" value="1"/>
</dbReference>
<dbReference type="AlphaFoldDB" id="W0DQA9"/>
<dbReference type="CDD" id="cd02440">
    <property type="entry name" value="AdoMet_MTases"/>
    <property type="match status" value="1"/>
</dbReference>
<dbReference type="KEGG" id="tao:THIAE_01685"/>
<evidence type="ECO:0000256" key="6">
    <source>
        <dbReference type="ARBA" id="ARBA00022691"/>
    </source>
</evidence>
<dbReference type="Pfam" id="PF10672">
    <property type="entry name" value="Methyltrans_SAM"/>
    <property type="match status" value="1"/>
</dbReference>
<keyword evidence="4 10" id="KW-0489">Methyltransferase</keyword>
<feature type="domain" description="RlmI-like PUA" evidence="9">
    <location>
        <begin position="7"/>
        <end position="73"/>
    </location>
</feature>
<dbReference type="FunCoup" id="W0DQA9">
    <property type="interactions" value="370"/>
</dbReference>
<dbReference type="HOGENOM" id="CLU_014042_0_0_6"/>
<dbReference type="GO" id="GO:0005737">
    <property type="term" value="C:cytoplasm"/>
    <property type="evidence" value="ECO:0007669"/>
    <property type="project" value="UniProtKB-SubCell"/>
</dbReference>
<dbReference type="InterPro" id="IPR036974">
    <property type="entry name" value="PUA_sf"/>
</dbReference>
<dbReference type="InterPro" id="IPR015947">
    <property type="entry name" value="PUA-like_sf"/>
</dbReference>
<dbReference type="OrthoDB" id="9805492at2"/>
<dbReference type="RefSeq" id="WP_006459759.1">
    <property type="nucleotide sequence ID" value="NZ_CP007030.1"/>
</dbReference>
<protein>
    <submittedName>
        <fullName evidence="10">SAM-dependent methyltransferase</fullName>
    </submittedName>
</protein>
<evidence type="ECO:0000256" key="4">
    <source>
        <dbReference type="ARBA" id="ARBA00022603"/>
    </source>
</evidence>
<comment type="similarity">
    <text evidence="7">Belongs to the methyltransferase superfamily. RlmI family.</text>
</comment>
<evidence type="ECO:0000256" key="2">
    <source>
        <dbReference type="ARBA" id="ARBA00022490"/>
    </source>
</evidence>
<dbReference type="Gene3D" id="2.30.130.10">
    <property type="entry name" value="PUA domain"/>
    <property type="match status" value="1"/>
</dbReference>
<keyword evidence="11" id="KW-1185">Reference proteome</keyword>
<dbReference type="GO" id="GO:0006364">
    <property type="term" value="P:rRNA processing"/>
    <property type="evidence" value="ECO:0007669"/>
    <property type="project" value="UniProtKB-KW"/>
</dbReference>
<dbReference type="Gene3D" id="3.30.750.80">
    <property type="entry name" value="RNA methyltransferase domain (HRMD) like"/>
    <property type="match status" value="1"/>
</dbReference>
<evidence type="ECO:0000313" key="11">
    <source>
        <dbReference type="Proteomes" id="UP000005380"/>
    </source>
</evidence>
<sequence>MADLQNLRLKKNEERRIKQGHMWVFSNEVDTQVTPLKAFEPGQQVVVEASNGKALGLAYVNPNSLICARVFSRDTKHQLGMTFFKKRLQQAQALRELNYDQPYYRLAFGESDGLPGLVIDRFNDVFVAQITTAGMEACKDDVLQVLINLYHPRAVVWRNDTASRDIEGLERYQALAYGELPEQVELVENGVRFIVPGLGGQKTGWFYDHRSGRARCAELVKDKRVLDVFSYLGGWGVLAAVAGAREVACVDASEAALDGVHLNAELNGVADKVTSYQGNAFEVLTALAQQAEKFDVVIVDPPAFIKRKKDFKAGSEGYRRVNELAMRLVEPNGVLVSASCSHHMPRATLISQVQAAASHLDRTVTLFDQAGQAPDHPIHPAIPETEYLKTLFFRVSPKW</sequence>
<dbReference type="Gene3D" id="3.40.50.150">
    <property type="entry name" value="Vaccinia Virus protein VP39"/>
    <property type="match status" value="1"/>
</dbReference>
<dbReference type="CDD" id="cd21153">
    <property type="entry name" value="PUA_RlmI"/>
    <property type="match status" value="1"/>
</dbReference>
<name>W0DQA9_9GAMM</name>
<dbReference type="PANTHER" id="PTHR42873">
    <property type="entry name" value="RIBOSOMAL RNA LARGE SUBUNIT METHYLTRANSFERASE"/>
    <property type="match status" value="1"/>
</dbReference>
<evidence type="ECO:0000256" key="5">
    <source>
        <dbReference type="ARBA" id="ARBA00022679"/>
    </source>
</evidence>
<proteinExistence type="inferred from homology"/>
<evidence type="ECO:0000259" key="8">
    <source>
        <dbReference type="Pfam" id="PF10672"/>
    </source>
</evidence>